<name>A0AC34G7H5_9BILA</name>
<evidence type="ECO:0000313" key="1">
    <source>
        <dbReference type="Proteomes" id="UP000887579"/>
    </source>
</evidence>
<dbReference type="Proteomes" id="UP000887579">
    <property type="component" value="Unplaced"/>
</dbReference>
<dbReference type="WBParaSite" id="ES5_v2.g25684.t1">
    <property type="protein sequence ID" value="ES5_v2.g25684.t1"/>
    <property type="gene ID" value="ES5_v2.g25684"/>
</dbReference>
<accession>A0AC34G7H5</accession>
<evidence type="ECO:0000313" key="2">
    <source>
        <dbReference type="WBParaSite" id="ES5_v2.g25684.t1"/>
    </source>
</evidence>
<proteinExistence type="predicted"/>
<protein>
    <submittedName>
        <fullName evidence="2">PDZ domain-containing protein</fullName>
    </submittedName>
</protein>
<sequence>IGIKTTNTMVVTEINFQSISYGKFIIGDVLLSINGQMIQSKAQFTEIYSKASQLPTFCLDLVISRPVVMLPIRPTHMPKGYQIIAGCKYHLAIMYRVPGAKLGLSITSYQSKIFVTRTEDGTLASMTLKIGDAILAIEGAAVTTVAETSEALFKALKAKGYAAMAIEQPQEMMNKNAAMAIEQPQEMMNKNVVRTALNSDPPNEGVISTQKDVAVICGSELKRFQTNTELPPKKEILKDKPNKKEAGHVKVSEKAEDIPIACDGNPALLMAVPVPNFQIQQQQSPPPQSPPASSSQQK</sequence>
<reference evidence="2" key="1">
    <citation type="submission" date="2022-11" db="UniProtKB">
        <authorList>
            <consortium name="WormBaseParasite"/>
        </authorList>
    </citation>
    <scope>IDENTIFICATION</scope>
</reference>
<organism evidence="1 2">
    <name type="scientific">Panagrolaimus sp. ES5</name>
    <dbReference type="NCBI Taxonomy" id="591445"/>
    <lineage>
        <taxon>Eukaryota</taxon>
        <taxon>Metazoa</taxon>
        <taxon>Ecdysozoa</taxon>
        <taxon>Nematoda</taxon>
        <taxon>Chromadorea</taxon>
        <taxon>Rhabditida</taxon>
        <taxon>Tylenchina</taxon>
        <taxon>Panagrolaimomorpha</taxon>
        <taxon>Panagrolaimoidea</taxon>
        <taxon>Panagrolaimidae</taxon>
        <taxon>Panagrolaimus</taxon>
    </lineage>
</organism>